<keyword evidence="1" id="KW-0614">Plasmid</keyword>
<dbReference type="AlphaFoldDB" id="A0A494TE33"/>
<reference evidence="1 2" key="1">
    <citation type="submission" date="2018-09" db="EMBL/GenBank/DDBJ databases">
        <title>Sphingomonas peninsula sp. nov., isolated from fildes peninsula, Antarctic soil.</title>
        <authorList>
            <person name="Yingchao G."/>
        </authorList>
    </citation>
    <scope>NUCLEOTIDE SEQUENCE [LARGE SCALE GENOMIC DNA]</scope>
    <source>
        <strain evidence="1 2">YZ-8</strain>
        <plasmid evidence="1 2">unnamed1</plasmid>
    </source>
</reference>
<name>A0A494TE33_SPHPE</name>
<proteinExistence type="predicted"/>
<protein>
    <submittedName>
        <fullName evidence="1">Uncharacterized protein</fullName>
    </submittedName>
</protein>
<accession>A0A494TE33</accession>
<dbReference type="RefSeq" id="WP_121151786.1">
    <property type="nucleotide sequence ID" value="NZ_CP032828.1"/>
</dbReference>
<gene>
    <name evidence="1" type="ORF">D3Y57_04660</name>
</gene>
<dbReference type="KEGG" id="spha:D3Y57_04660"/>
<keyword evidence="2" id="KW-1185">Reference proteome</keyword>
<sequence>MNAWHHIADTSKMVVARIAKREHYGNMAIMHKTHYGKAMCGSKNQHCDDDALVTCTYCIYTRHPPNPDNWGNMLLREMGNPTALDRLGETTKYRTLGEMLKAEKESEE</sequence>
<evidence type="ECO:0000313" key="1">
    <source>
        <dbReference type="EMBL" id="AYJ85313.1"/>
    </source>
</evidence>
<dbReference type="Proteomes" id="UP000276254">
    <property type="component" value="Plasmid unnamed1"/>
</dbReference>
<dbReference type="OrthoDB" id="9802027at2"/>
<geneLocation type="plasmid" evidence="1">
    <name>unnamed1</name>
</geneLocation>
<organism evidence="1 2">
    <name type="scientific">Sphingomonas paeninsulae</name>
    <dbReference type="NCBI Taxonomy" id="2319844"/>
    <lineage>
        <taxon>Bacteria</taxon>
        <taxon>Pseudomonadati</taxon>
        <taxon>Pseudomonadota</taxon>
        <taxon>Alphaproteobacteria</taxon>
        <taxon>Sphingomonadales</taxon>
        <taxon>Sphingomonadaceae</taxon>
        <taxon>Sphingomonas</taxon>
    </lineage>
</organism>
<dbReference type="GeneID" id="39491901"/>
<dbReference type="EMBL" id="CP032828">
    <property type="protein sequence ID" value="AYJ85313.1"/>
    <property type="molecule type" value="Genomic_DNA"/>
</dbReference>
<evidence type="ECO:0000313" key="2">
    <source>
        <dbReference type="Proteomes" id="UP000276254"/>
    </source>
</evidence>